<evidence type="ECO:0000259" key="9">
    <source>
        <dbReference type="PROSITE" id="PS50893"/>
    </source>
</evidence>
<dbReference type="PROSITE" id="PS00211">
    <property type="entry name" value="ABC_TRANSPORTER_1"/>
    <property type="match status" value="1"/>
</dbReference>
<dbReference type="CDD" id="cd03215">
    <property type="entry name" value="ABC_Carb_Monos_II"/>
    <property type="match status" value="1"/>
</dbReference>
<keyword evidence="5" id="KW-0547">Nucleotide-binding</keyword>
<evidence type="ECO:0000256" key="8">
    <source>
        <dbReference type="ARBA" id="ARBA00023136"/>
    </source>
</evidence>
<dbReference type="Proteomes" id="UP001595528">
    <property type="component" value="Unassembled WGS sequence"/>
</dbReference>
<name>A0ABV7KTD3_9PROT</name>
<evidence type="ECO:0000313" key="11">
    <source>
        <dbReference type="Proteomes" id="UP001595528"/>
    </source>
</evidence>
<keyword evidence="11" id="KW-1185">Reference proteome</keyword>
<reference evidence="11" key="1">
    <citation type="journal article" date="2019" name="Int. J. Syst. Evol. Microbiol.">
        <title>The Global Catalogue of Microorganisms (GCM) 10K type strain sequencing project: providing services to taxonomists for standard genome sequencing and annotation.</title>
        <authorList>
            <consortium name="The Broad Institute Genomics Platform"/>
            <consortium name="The Broad Institute Genome Sequencing Center for Infectious Disease"/>
            <person name="Wu L."/>
            <person name="Ma J."/>
        </authorList>
    </citation>
    <scope>NUCLEOTIDE SEQUENCE [LARGE SCALE GENOMIC DNA]</scope>
    <source>
        <strain evidence="11">KCTC 42964</strain>
    </source>
</reference>
<evidence type="ECO:0000256" key="7">
    <source>
        <dbReference type="ARBA" id="ARBA00022967"/>
    </source>
</evidence>
<dbReference type="InterPro" id="IPR017871">
    <property type="entry name" value="ABC_transporter-like_CS"/>
</dbReference>
<dbReference type="Gene3D" id="3.40.50.300">
    <property type="entry name" value="P-loop containing nucleotide triphosphate hydrolases"/>
    <property type="match status" value="2"/>
</dbReference>
<dbReference type="SUPFAM" id="SSF52540">
    <property type="entry name" value="P-loop containing nucleoside triphosphate hydrolases"/>
    <property type="match status" value="2"/>
</dbReference>
<comment type="caution">
    <text evidence="10">The sequence shown here is derived from an EMBL/GenBank/DDBJ whole genome shotgun (WGS) entry which is preliminary data.</text>
</comment>
<dbReference type="PROSITE" id="PS50893">
    <property type="entry name" value="ABC_TRANSPORTER_2"/>
    <property type="match status" value="2"/>
</dbReference>
<dbReference type="GO" id="GO:0005524">
    <property type="term" value="F:ATP binding"/>
    <property type="evidence" value="ECO:0007669"/>
    <property type="project" value="UniProtKB-KW"/>
</dbReference>
<dbReference type="PANTHER" id="PTHR43790:SF3">
    <property type="entry name" value="D-ALLOSE IMPORT ATP-BINDING PROTEIN ALSA-RELATED"/>
    <property type="match status" value="1"/>
</dbReference>
<keyword evidence="2" id="KW-1003">Cell membrane</keyword>
<keyword evidence="8" id="KW-0472">Membrane</keyword>
<dbReference type="Pfam" id="PF00005">
    <property type="entry name" value="ABC_tran"/>
    <property type="match status" value="2"/>
</dbReference>
<dbReference type="InterPro" id="IPR003439">
    <property type="entry name" value="ABC_transporter-like_ATP-bd"/>
</dbReference>
<evidence type="ECO:0000313" key="10">
    <source>
        <dbReference type="EMBL" id="MFC3225648.1"/>
    </source>
</evidence>
<dbReference type="InterPro" id="IPR003593">
    <property type="entry name" value="AAA+_ATPase"/>
</dbReference>
<evidence type="ECO:0000256" key="3">
    <source>
        <dbReference type="ARBA" id="ARBA00022597"/>
    </source>
</evidence>
<keyword evidence="7" id="KW-1278">Translocase</keyword>
<dbReference type="SMART" id="SM00382">
    <property type="entry name" value="AAA"/>
    <property type="match status" value="2"/>
</dbReference>
<feature type="domain" description="ABC transporter" evidence="9">
    <location>
        <begin position="28"/>
        <end position="264"/>
    </location>
</feature>
<proteinExistence type="predicted"/>
<dbReference type="EMBL" id="JBHRTR010000002">
    <property type="protein sequence ID" value="MFC3225648.1"/>
    <property type="molecule type" value="Genomic_DNA"/>
</dbReference>
<dbReference type="PANTHER" id="PTHR43790">
    <property type="entry name" value="CARBOHYDRATE TRANSPORT ATP-BINDING PROTEIN MG119-RELATED"/>
    <property type="match status" value="1"/>
</dbReference>
<evidence type="ECO:0000256" key="4">
    <source>
        <dbReference type="ARBA" id="ARBA00022737"/>
    </source>
</evidence>
<dbReference type="InterPro" id="IPR027417">
    <property type="entry name" value="P-loop_NTPase"/>
</dbReference>
<accession>A0ABV7KTD3</accession>
<dbReference type="RefSeq" id="WP_379897379.1">
    <property type="nucleotide sequence ID" value="NZ_JBHRTR010000002.1"/>
</dbReference>
<keyword evidence="1" id="KW-0813">Transport</keyword>
<evidence type="ECO:0000256" key="6">
    <source>
        <dbReference type="ARBA" id="ARBA00022840"/>
    </source>
</evidence>
<sequence>MACEVAPARMVAEATDPGGAPASPGAWLQIRGLTKLFAGELALDSADLDVELGRVHGLVGANGAGKSTLIRCLAGVTVPNRGSITIAGQELHKGSPQASERAGLAFIHQELNLIPHFSALQNMLLGAPKKTRFGLIDWRRSGVAARAAAERVGIRFPLETRVADLSVAERWLVMIGKALTRDASMIAMDEPTASLSGPESEQLFAIIRDLAGQGVAILYVSHRLEEVLDLCDRITVLRDGRIAAEADRGSIDKKGLVHAIIGHDVRPVRDTDRFAADRSAAPVFSVRGLSWKDRVRDVSLDLYRGEVLALGGLVGAGRTELAHLAAGVARPDGGHLELHGRPLRLSSEAAAVAAGIALVPEERRSQGLMLQQSVGFNINVATLDRILSVPGLPFVSGRKGRQQADRLIGELGIKTPSAAAKIGGLSGGNQQKALIARWLPAGLKLLILDEPSRGVDVGAREEIHAAIRALARSGVGVLVISSDVEELVLLADRVLVMREGRITGELTGAGITEAAIIELSYHDMQDAAGPARGGETA</sequence>
<dbReference type="CDD" id="cd03216">
    <property type="entry name" value="ABC_Carb_Monos_I"/>
    <property type="match status" value="1"/>
</dbReference>
<gene>
    <name evidence="10" type="ORF">ACFOGJ_00295</name>
</gene>
<feature type="domain" description="ABC transporter" evidence="9">
    <location>
        <begin position="268"/>
        <end position="524"/>
    </location>
</feature>
<evidence type="ECO:0000256" key="1">
    <source>
        <dbReference type="ARBA" id="ARBA00022448"/>
    </source>
</evidence>
<keyword evidence="3" id="KW-0762">Sugar transport</keyword>
<dbReference type="InterPro" id="IPR050107">
    <property type="entry name" value="ABC_carbohydrate_import_ATPase"/>
</dbReference>
<evidence type="ECO:0000256" key="5">
    <source>
        <dbReference type="ARBA" id="ARBA00022741"/>
    </source>
</evidence>
<protein>
    <submittedName>
        <fullName evidence="10">Sugar ABC transporter ATP-binding protein</fullName>
    </submittedName>
</protein>
<keyword evidence="4" id="KW-0677">Repeat</keyword>
<evidence type="ECO:0000256" key="2">
    <source>
        <dbReference type="ARBA" id="ARBA00022475"/>
    </source>
</evidence>
<organism evidence="10 11">
    <name type="scientific">Marinibaculum pumilum</name>
    <dbReference type="NCBI Taxonomy" id="1766165"/>
    <lineage>
        <taxon>Bacteria</taxon>
        <taxon>Pseudomonadati</taxon>
        <taxon>Pseudomonadota</taxon>
        <taxon>Alphaproteobacteria</taxon>
        <taxon>Rhodospirillales</taxon>
        <taxon>Rhodospirillaceae</taxon>
        <taxon>Marinibaculum</taxon>
    </lineage>
</organism>
<keyword evidence="6 10" id="KW-0067">ATP-binding</keyword>